<feature type="coiled-coil region" evidence="1">
    <location>
        <begin position="58"/>
        <end position="92"/>
    </location>
</feature>
<accession>A0A0G4IIC0</accession>
<reference evidence="3 5" key="1">
    <citation type="submission" date="2015-02" db="EMBL/GenBank/DDBJ databases">
        <authorList>
            <person name="Chooi Y.-H."/>
        </authorList>
    </citation>
    <scope>NUCLEOTIDE SEQUENCE [LARGE SCALE GENOMIC DNA]</scope>
    <source>
        <strain evidence="3">E3</strain>
    </source>
</reference>
<keyword evidence="1" id="KW-0175">Coiled coil</keyword>
<keyword evidence="2" id="KW-0812">Transmembrane</keyword>
<evidence type="ECO:0000256" key="1">
    <source>
        <dbReference type="SAM" id="Coils"/>
    </source>
</evidence>
<protein>
    <submittedName>
        <fullName evidence="3">Uncharacterized protein</fullName>
    </submittedName>
</protein>
<evidence type="ECO:0000313" key="3">
    <source>
        <dbReference type="EMBL" id="CEO94981.1"/>
    </source>
</evidence>
<name>A0A0G4IIC0_PLABS</name>
<evidence type="ECO:0000313" key="5">
    <source>
        <dbReference type="Proteomes" id="UP000039324"/>
    </source>
</evidence>
<evidence type="ECO:0000313" key="4">
    <source>
        <dbReference type="EMBL" id="SPQ94312.1"/>
    </source>
</evidence>
<dbReference type="STRING" id="37360.A0A0G4IIC0"/>
<dbReference type="AlphaFoldDB" id="A0A0G4IIC0"/>
<proteinExistence type="predicted"/>
<gene>
    <name evidence="3" type="ORF">PBRA_003794</name>
    <name evidence="4" type="ORF">PLBR_LOCUS1527</name>
</gene>
<keyword evidence="4" id="KW-0496">Mitochondrion</keyword>
<keyword evidence="2" id="KW-0472">Membrane</keyword>
<dbReference type="Proteomes" id="UP000290189">
    <property type="component" value="Unassembled WGS sequence"/>
</dbReference>
<evidence type="ECO:0000256" key="2">
    <source>
        <dbReference type="SAM" id="Phobius"/>
    </source>
</evidence>
<dbReference type="EMBL" id="CDSF01000002">
    <property type="protein sequence ID" value="CEO94981.1"/>
    <property type="molecule type" value="Genomic_DNA"/>
</dbReference>
<dbReference type="PANTHER" id="PTHR28624">
    <property type="entry name" value="COILED-COIL DOMAIN-CONTAINING PROTEIN 51"/>
    <property type="match status" value="1"/>
</dbReference>
<sequence length="257" mass="27810">MSSMAFRRLAAMSWASRWVDMARRTAQKAVQSPVATRAVTLYGDVSGTARASAAKALIEQSRSELIAARRTVENAEAETESVRQQLAAVRETLEGVARTDSMYPKLVQQEHVLLRQEQQCLSNVYTAQTREREQFEKMCSSLEHASTIDADRSKWFSIVATIIGTLLGAAGSSLAASSRQAAIHARLEAIERAVRDVAVVTSDDPVTALQTAIAVDEKEAHADRGEDDTTQRLLAFTAIAAAASLSTLVVALFRGSS</sequence>
<organism evidence="3 5">
    <name type="scientific">Plasmodiophora brassicae</name>
    <name type="common">Clubroot disease agent</name>
    <dbReference type="NCBI Taxonomy" id="37360"/>
    <lineage>
        <taxon>Eukaryota</taxon>
        <taxon>Sar</taxon>
        <taxon>Rhizaria</taxon>
        <taxon>Endomyxa</taxon>
        <taxon>Phytomyxea</taxon>
        <taxon>Plasmodiophorida</taxon>
        <taxon>Plasmodiophoridae</taxon>
        <taxon>Plasmodiophora</taxon>
    </lineage>
</organism>
<dbReference type="EMBL" id="OVEO01000002">
    <property type="protein sequence ID" value="SPQ94312.1"/>
    <property type="molecule type" value="Genomic_DNA"/>
</dbReference>
<keyword evidence="2" id="KW-1133">Transmembrane helix</keyword>
<feature type="transmembrane region" description="Helical" evidence="2">
    <location>
        <begin position="233"/>
        <end position="253"/>
    </location>
</feature>
<dbReference type="InterPro" id="IPR037660">
    <property type="entry name" value="CCDC51"/>
</dbReference>
<geneLocation type="mitochondrion" evidence="4"/>
<dbReference type="PANTHER" id="PTHR28624:SF1">
    <property type="entry name" value="MITOCHONDRIAL POTASSIUM CHANNEL"/>
    <property type="match status" value="1"/>
</dbReference>
<evidence type="ECO:0000313" key="6">
    <source>
        <dbReference type="Proteomes" id="UP000290189"/>
    </source>
</evidence>
<reference evidence="4 6" key="2">
    <citation type="submission" date="2018-03" db="EMBL/GenBank/DDBJ databases">
        <authorList>
            <person name="Fogelqvist J."/>
        </authorList>
    </citation>
    <scope>NUCLEOTIDE SEQUENCE [LARGE SCALE GENOMIC DNA]</scope>
</reference>
<dbReference type="Proteomes" id="UP000039324">
    <property type="component" value="Unassembled WGS sequence"/>
</dbReference>
<keyword evidence="5" id="KW-1185">Reference proteome</keyword>
<feature type="transmembrane region" description="Helical" evidence="2">
    <location>
        <begin position="155"/>
        <end position="176"/>
    </location>
</feature>